<dbReference type="GO" id="GO:0016020">
    <property type="term" value="C:membrane"/>
    <property type="evidence" value="ECO:0007669"/>
    <property type="project" value="UniProtKB-SubCell"/>
</dbReference>
<evidence type="ECO:0000256" key="1">
    <source>
        <dbReference type="ARBA" id="ARBA00004141"/>
    </source>
</evidence>
<dbReference type="AlphaFoldDB" id="A0A9D6Z2D3"/>
<keyword evidence="4 5" id="KW-0472">Membrane</keyword>
<dbReference type="InterPro" id="IPR011547">
    <property type="entry name" value="SLC26A/SulP_dom"/>
</dbReference>
<reference evidence="7" key="1">
    <citation type="submission" date="2020-07" db="EMBL/GenBank/DDBJ databases">
        <title>Huge and variable diversity of episymbiotic CPR bacteria and DPANN archaea in groundwater ecosystems.</title>
        <authorList>
            <person name="He C.Y."/>
            <person name="Keren R."/>
            <person name="Whittaker M."/>
            <person name="Farag I.F."/>
            <person name="Doudna J."/>
            <person name="Cate J.H.D."/>
            <person name="Banfield J.F."/>
        </authorList>
    </citation>
    <scope>NUCLEOTIDE SEQUENCE</scope>
    <source>
        <strain evidence="7">NC_groundwater_1664_Pr3_B-0.1um_52_9</strain>
    </source>
</reference>
<accession>A0A9D6Z2D3</accession>
<evidence type="ECO:0000256" key="3">
    <source>
        <dbReference type="ARBA" id="ARBA00022989"/>
    </source>
</evidence>
<proteinExistence type="predicted"/>
<keyword evidence="2 5" id="KW-0812">Transmembrane</keyword>
<feature type="transmembrane region" description="Helical" evidence="5">
    <location>
        <begin position="97"/>
        <end position="115"/>
    </location>
</feature>
<name>A0A9D6Z2D3_9BACT</name>
<dbReference type="Pfam" id="PF00916">
    <property type="entry name" value="Sulfate_transp"/>
    <property type="match status" value="1"/>
</dbReference>
<keyword evidence="3 5" id="KW-1133">Transmembrane helix</keyword>
<feature type="domain" description="SLC26A/SulP transporter" evidence="6">
    <location>
        <begin position="2"/>
        <end position="126"/>
    </location>
</feature>
<dbReference type="EMBL" id="JACRDE010000122">
    <property type="protein sequence ID" value="MBI5248640.1"/>
    <property type="molecule type" value="Genomic_DNA"/>
</dbReference>
<evidence type="ECO:0000313" key="8">
    <source>
        <dbReference type="Proteomes" id="UP000807825"/>
    </source>
</evidence>
<evidence type="ECO:0000256" key="4">
    <source>
        <dbReference type="ARBA" id="ARBA00023136"/>
    </source>
</evidence>
<dbReference type="GO" id="GO:0055085">
    <property type="term" value="P:transmembrane transport"/>
    <property type="evidence" value="ECO:0007669"/>
    <property type="project" value="InterPro"/>
</dbReference>
<evidence type="ECO:0000256" key="5">
    <source>
        <dbReference type="SAM" id="Phobius"/>
    </source>
</evidence>
<dbReference type="PANTHER" id="PTHR11814">
    <property type="entry name" value="SULFATE TRANSPORTER"/>
    <property type="match status" value="1"/>
</dbReference>
<organism evidence="7 8">
    <name type="scientific">Desulfomonile tiedjei</name>
    <dbReference type="NCBI Taxonomy" id="2358"/>
    <lineage>
        <taxon>Bacteria</taxon>
        <taxon>Pseudomonadati</taxon>
        <taxon>Thermodesulfobacteriota</taxon>
        <taxon>Desulfomonilia</taxon>
        <taxon>Desulfomonilales</taxon>
        <taxon>Desulfomonilaceae</taxon>
        <taxon>Desulfomonile</taxon>
    </lineage>
</organism>
<sequence>MTAIIVGLIAVVAYLLKLGVLMNFISESVLVGFSSGAALYIASTQPGKLFGIHGGHGQFIERISHLIQHIGEANPWALALGILALVILMMGEHLVPRLPWSLIIVLGSIGLMSVIDPKAHGISLSGVSPAAFLS</sequence>
<dbReference type="Proteomes" id="UP000807825">
    <property type="component" value="Unassembled WGS sequence"/>
</dbReference>
<gene>
    <name evidence="7" type="ORF">HY912_04030</name>
</gene>
<comment type="caution">
    <text evidence="7">The sequence shown here is derived from an EMBL/GenBank/DDBJ whole genome shotgun (WGS) entry which is preliminary data.</text>
</comment>
<protein>
    <submittedName>
        <fullName evidence="7">SulP family inorganic anion transporter</fullName>
    </submittedName>
</protein>
<evidence type="ECO:0000313" key="7">
    <source>
        <dbReference type="EMBL" id="MBI5248640.1"/>
    </source>
</evidence>
<evidence type="ECO:0000259" key="6">
    <source>
        <dbReference type="Pfam" id="PF00916"/>
    </source>
</evidence>
<feature type="transmembrane region" description="Helical" evidence="5">
    <location>
        <begin position="6"/>
        <end position="25"/>
    </location>
</feature>
<comment type="subcellular location">
    <subcellularLocation>
        <location evidence="1">Membrane</location>
        <topology evidence="1">Multi-pass membrane protein</topology>
    </subcellularLocation>
</comment>
<dbReference type="InterPro" id="IPR001902">
    <property type="entry name" value="SLC26A/SulP_fam"/>
</dbReference>
<evidence type="ECO:0000256" key="2">
    <source>
        <dbReference type="ARBA" id="ARBA00022692"/>
    </source>
</evidence>
<feature type="transmembrane region" description="Helical" evidence="5">
    <location>
        <begin position="73"/>
        <end position="91"/>
    </location>
</feature>